<sequence>MTLNWLYKVVITIWSVLSVVHYVAADEGGVATMREFETAWNQDRPNQVIRLDGDVLNDTTTALATRRQSVTIVGDGHELSLTPIGQTQ</sequence>
<reference evidence="1 2" key="1">
    <citation type="submission" date="2019-07" db="EMBL/GenBank/DDBJ databases">
        <title>Genome sequence of Weissella cibaria GK1.</title>
        <authorList>
            <person name="Choi H.-J."/>
        </authorList>
    </citation>
    <scope>NUCLEOTIDE SEQUENCE [LARGE SCALE GENOMIC DNA]</scope>
    <source>
        <strain evidence="1 2">GK1</strain>
    </source>
</reference>
<dbReference type="EMBL" id="VNHC01000002">
    <property type="protein sequence ID" value="TVV27751.1"/>
    <property type="molecule type" value="Genomic_DNA"/>
</dbReference>
<protein>
    <submittedName>
        <fullName evidence="1">Uncharacterized protein</fullName>
    </submittedName>
</protein>
<proteinExistence type="predicted"/>
<gene>
    <name evidence="1" type="ORF">FO435_07585</name>
</gene>
<evidence type="ECO:0000313" key="1">
    <source>
        <dbReference type="EMBL" id="TVV27751.1"/>
    </source>
</evidence>
<accession>A0A9Q8JIC4</accession>
<comment type="caution">
    <text evidence="1">The sequence shown here is derived from an EMBL/GenBank/DDBJ whole genome shotgun (WGS) entry which is preliminary data.</text>
</comment>
<name>A0A9Q8JIC4_9LACO</name>
<evidence type="ECO:0000313" key="2">
    <source>
        <dbReference type="Proteomes" id="UP000320012"/>
    </source>
</evidence>
<dbReference type="RefSeq" id="WP_145464169.1">
    <property type="nucleotide sequence ID" value="NZ_VNHC01000002.1"/>
</dbReference>
<organism evidence="1 2">
    <name type="scientific">Weissella cibaria</name>
    <dbReference type="NCBI Taxonomy" id="137591"/>
    <lineage>
        <taxon>Bacteria</taxon>
        <taxon>Bacillati</taxon>
        <taxon>Bacillota</taxon>
        <taxon>Bacilli</taxon>
        <taxon>Lactobacillales</taxon>
        <taxon>Lactobacillaceae</taxon>
        <taxon>Weissella</taxon>
    </lineage>
</organism>
<dbReference type="AlphaFoldDB" id="A0A9Q8JIC4"/>
<dbReference type="Proteomes" id="UP000320012">
    <property type="component" value="Unassembled WGS sequence"/>
</dbReference>